<gene>
    <name evidence="1" type="ORF">LTR24_010277</name>
</gene>
<keyword evidence="2" id="KW-1185">Reference proteome</keyword>
<comment type="caution">
    <text evidence="1">The sequence shown here is derived from an EMBL/GenBank/DDBJ whole genome shotgun (WGS) entry which is preliminary data.</text>
</comment>
<evidence type="ECO:0000313" key="2">
    <source>
        <dbReference type="Proteomes" id="UP001345013"/>
    </source>
</evidence>
<sequence>MSITMWNTEKLRSLLLRFALLMIYTTYHKAQAQWGSYKDTVRFATDDVGDLILDLMVYAVPLLKIFECKDGRVWDERMLTRIMRKACSLAEVPLLSESHWRQIAAATVKTKFTTEQRLFRDLVDDKRRESSEDDDEDDGEDKEVATLARISNHTVRTYNRAYTNTTRLSAANI</sequence>
<name>A0ABR0JVB5_9EURO</name>
<reference evidence="1 2" key="1">
    <citation type="submission" date="2023-08" db="EMBL/GenBank/DDBJ databases">
        <title>Black Yeasts Isolated from many extreme environments.</title>
        <authorList>
            <person name="Coleine C."/>
            <person name="Stajich J.E."/>
            <person name="Selbmann L."/>
        </authorList>
    </citation>
    <scope>NUCLEOTIDE SEQUENCE [LARGE SCALE GENOMIC DNA]</scope>
    <source>
        <strain evidence="1 2">CCFEE 5885</strain>
    </source>
</reference>
<dbReference type="Proteomes" id="UP001345013">
    <property type="component" value="Unassembled WGS sequence"/>
</dbReference>
<proteinExistence type="predicted"/>
<evidence type="ECO:0000313" key="1">
    <source>
        <dbReference type="EMBL" id="KAK5073409.1"/>
    </source>
</evidence>
<dbReference type="EMBL" id="JAVRRG010000296">
    <property type="protein sequence ID" value="KAK5073409.1"/>
    <property type="molecule type" value="Genomic_DNA"/>
</dbReference>
<organism evidence="1 2">
    <name type="scientific">Lithohypha guttulata</name>
    <dbReference type="NCBI Taxonomy" id="1690604"/>
    <lineage>
        <taxon>Eukaryota</taxon>
        <taxon>Fungi</taxon>
        <taxon>Dikarya</taxon>
        <taxon>Ascomycota</taxon>
        <taxon>Pezizomycotina</taxon>
        <taxon>Eurotiomycetes</taxon>
        <taxon>Chaetothyriomycetidae</taxon>
        <taxon>Chaetothyriales</taxon>
        <taxon>Trichomeriaceae</taxon>
        <taxon>Lithohypha</taxon>
    </lineage>
</organism>
<protein>
    <submittedName>
        <fullName evidence="1">Uncharacterized protein</fullName>
    </submittedName>
</protein>
<accession>A0ABR0JVB5</accession>